<evidence type="ECO:0000313" key="8">
    <source>
        <dbReference type="EMBL" id="QIW88203.1"/>
    </source>
</evidence>
<evidence type="ECO:0000256" key="2">
    <source>
        <dbReference type="ARBA" id="ARBA00022448"/>
    </source>
</evidence>
<evidence type="ECO:0000256" key="3">
    <source>
        <dbReference type="ARBA" id="ARBA00022475"/>
    </source>
</evidence>
<keyword evidence="3" id="KW-1003">Cell membrane</keyword>
<dbReference type="InterPro" id="IPR006419">
    <property type="entry name" value="NMN_transpt_PnuC"/>
</dbReference>
<evidence type="ECO:0000256" key="1">
    <source>
        <dbReference type="ARBA" id="ARBA00004651"/>
    </source>
</evidence>
<feature type="transmembrane region" description="Helical" evidence="7">
    <location>
        <begin position="134"/>
        <end position="154"/>
    </location>
</feature>
<keyword evidence="9" id="KW-1185">Reference proteome</keyword>
<dbReference type="NCBIfam" id="TIGR01528">
    <property type="entry name" value="NMN_trans_PnuC"/>
    <property type="match status" value="1"/>
</dbReference>
<dbReference type="EMBL" id="MT178275">
    <property type="protein sequence ID" value="QIW88203.1"/>
    <property type="molecule type" value="Genomic_DNA"/>
</dbReference>
<keyword evidence="2" id="KW-0813">Transport</keyword>
<protein>
    <submittedName>
        <fullName evidence="8">Nicotinamide mononucleotide transporter</fullName>
    </submittedName>
</protein>
<feature type="transmembrane region" description="Helical" evidence="7">
    <location>
        <begin position="160"/>
        <end position="177"/>
    </location>
</feature>
<comment type="subcellular location">
    <subcellularLocation>
        <location evidence="1">Cell membrane</location>
        <topology evidence="1">Multi-pass membrane protein</topology>
    </subcellularLocation>
</comment>
<evidence type="ECO:0000256" key="4">
    <source>
        <dbReference type="ARBA" id="ARBA00022692"/>
    </source>
</evidence>
<dbReference type="PANTHER" id="PTHR36122:SF2">
    <property type="entry name" value="NICOTINAMIDE RIBOSIDE TRANSPORTER PNUC"/>
    <property type="match status" value="1"/>
</dbReference>
<feature type="transmembrane region" description="Helical" evidence="7">
    <location>
        <begin position="90"/>
        <end position="109"/>
    </location>
</feature>
<name>A0A6H0X3Z1_9CAUD</name>
<gene>
    <name evidence="8" type="ORF">kps8_031</name>
</gene>
<feature type="transmembrane region" description="Helical" evidence="7">
    <location>
        <begin position="209"/>
        <end position="228"/>
    </location>
</feature>
<sequence>MNTNLYIKTAWTDFYGWSKLEYLWLLICSASIAIVSLTMGGGLVEFISSVTGIIGAILVAKGKLSSYYWGFVATVLYAYISFTYKLYGETIMYTLLFTPMQVIGGVIWARKLTVSADGERADVIKKYLTTKQRWIVGIGTLVTIGLYAEFVSLLKGSMPGLDSATAILSVLATYLMMVRYAEQWYVWIIVNVVAVALWIQTAMHHETQGWAVLAMWVTFLLNSVYGAYKWRKTEKESHTCVI</sequence>
<dbReference type="GO" id="GO:0005886">
    <property type="term" value="C:plasma membrane"/>
    <property type="evidence" value="ECO:0007669"/>
    <property type="project" value="UniProtKB-SubCell"/>
</dbReference>
<dbReference type="GO" id="GO:0034257">
    <property type="term" value="F:nicotinamide riboside transmembrane transporter activity"/>
    <property type="evidence" value="ECO:0007669"/>
    <property type="project" value="InterPro"/>
</dbReference>
<proteinExistence type="predicted"/>
<keyword evidence="5 7" id="KW-1133">Transmembrane helix</keyword>
<feature type="transmembrane region" description="Helical" evidence="7">
    <location>
        <begin position="184"/>
        <end position="203"/>
    </location>
</feature>
<organism evidence="8 9">
    <name type="scientific">Klebsiella phage KpS8</name>
    <dbReference type="NCBI Taxonomy" id="2847815"/>
    <lineage>
        <taxon>Viruses</taxon>
        <taxon>Duplodnaviria</taxon>
        <taxon>Heunggongvirae</taxon>
        <taxon>Uroviricota</taxon>
        <taxon>Caudoviricetes</taxon>
        <taxon>Vequintavirinae</taxon>
        <taxon>Mydovirus</taxon>
        <taxon>Mydovirus KpS8</taxon>
    </lineage>
</organism>
<evidence type="ECO:0000313" key="9">
    <source>
        <dbReference type="Proteomes" id="UP000502319"/>
    </source>
</evidence>
<evidence type="ECO:0000256" key="7">
    <source>
        <dbReference type="SAM" id="Phobius"/>
    </source>
</evidence>
<dbReference type="PANTHER" id="PTHR36122">
    <property type="entry name" value="NICOTINAMIDE RIBOSIDE TRANSPORTER PNUC"/>
    <property type="match status" value="1"/>
</dbReference>
<evidence type="ECO:0000256" key="5">
    <source>
        <dbReference type="ARBA" id="ARBA00022989"/>
    </source>
</evidence>
<dbReference type="Proteomes" id="UP000502319">
    <property type="component" value="Segment"/>
</dbReference>
<evidence type="ECO:0000256" key="6">
    <source>
        <dbReference type="ARBA" id="ARBA00023136"/>
    </source>
</evidence>
<keyword evidence="6 7" id="KW-0472">Membrane</keyword>
<keyword evidence="4 7" id="KW-0812">Transmembrane</keyword>
<reference evidence="8 9" key="1">
    <citation type="submission" date="2020-03" db="EMBL/GenBank/DDBJ databases">
        <title>Complete genome sequence of Klebsiella pneumoniae phage KpS8.</title>
        <authorList>
            <person name="Denisenko E."/>
            <person name="Kislichkina A."/>
            <person name="Verevkin V."/>
            <person name="Krasilnikova V."/>
            <person name="Volozhantsev N."/>
        </authorList>
    </citation>
    <scope>NUCLEOTIDE SEQUENCE [LARGE SCALE GENOMIC DNA]</scope>
</reference>
<accession>A0A6H0X3Z1</accession>
<dbReference type="Pfam" id="PF04973">
    <property type="entry name" value="NMN_transporter"/>
    <property type="match status" value="1"/>
</dbReference>
<feature type="transmembrane region" description="Helical" evidence="7">
    <location>
        <begin position="67"/>
        <end position="84"/>
    </location>
</feature>
<feature type="transmembrane region" description="Helical" evidence="7">
    <location>
        <begin position="20"/>
        <end position="37"/>
    </location>
</feature>